<dbReference type="AlphaFoldDB" id="A0A2U2DSB1"/>
<dbReference type="Proteomes" id="UP000245252">
    <property type="component" value="Unassembled WGS sequence"/>
</dbReference>
<organism evidence="2 3">
    <name type="scientific">Metarhizobium album</name>
    <dbReference type="NCBI Taxonomy" id="2182425"/>
    <lineage>
        <taxon>Bacteria</taxon>
        <taxon>Pseudomonadati</taxon>
        <taxon>Pseudomonadota</taxon>
        <taxon>Alphaproteobacteria</taxon>
        <taxon>Hyphomicrobiales</taxon>
        <taxon>Rhizobiaceae</taxon>
        <taxon>Metarhizobium</taxon>
    </lineage>
</organism>
<dbReference type="RefSeq" id="WP_109458507.1">
    <property type="nucleotide sequence ID" value="NZ_QFBC01000004.1"/>
</dbReference>
<sequence>MADRFANTQPSLSGPASSGFSITPNDATDLAETVRALYVGGGGNLSVTMLSGEVVTLANVFAGSILPLRAVRVRATGTTATDIVGLV</sequence>
<evidence type="ECO:0000313" key="2">
    <source>
        <dbReference type="EMBL" id="PWE56187.1"/>
    </source>
</evidence>
<feature type="region of interest" description="Disordered" evidence="1">
    <location>
        <begin position="1"/>
        <end position="24"/>
    </location>
</feature>
<reference evidence="2 3" key="1">
    <citation type="submission" date="2018-05" db="EMBL/GenBank/DDBJ databases">
        <title>The draft genome of strain NS-104.</title>
        <authorList>
            <person name="Hang P."/>
            <person name="Jiang J."/>
        </authorList>
    </citation>
    <scope>NUCLEOTIDE SEQUENCE [LARGE SCALE GENOMIC DNA]</scope>
    <source>
        <strain evidence="2 3">NS-104</strain>
    </source>
</reference>
<evidence type="ECO:0000256" key="1">
    <source>
        <dbReference type="SAM" id="MobiDB-lite"/>
    </source>
</evidence>
<accession>A0A2U2DSB1</accession>
<dbReference type="EMBL" id="QFBC01000004">
    <property type="protein sequence ID" value="PWE56187.1"/>
    <property type="molecule type" value="Genomic_DNA"/>
</dbReference>
<name>A0A2U2DSB1_9HYPH</name>
<gene>
    <name evidence="2" type="ORF">DEM27_12210</name>
</gene>
<dbReference type="OrthoDB" id="7916272at2"/>
<proteinExistence type="predicted"/>
<comment type="caution">
    <text evidence="2">The sequence shown here is derived from an EMBL/GenBank/DDBJ whole genome shotgun (WGS) entry which is preliminary data.</text>
</comment>
<keyword evidence="3" id="KW-1185">Reference proteome</keyword>
<protein>
    <submittedName>
        <fullName evidence="2">Uncharacterized protein</fullName>
    </submittedName>
</protein>
<evidence type="ECO:0000313" key="3">
    <source>
        <dbReference type="Proteomes" id="UP000245252"/>
    </source>
</evidence>